<dbReference type="EMBL" id="JAPDGR010000586">
    <property type="protein sequence ID" value="KAJ2988951.1"/>
    <property type="molecule type" value="Genomic_DNA"/>
</dbReference>
<accession>A0ACC1P9P0</accession>
<organism evidence="1 2">
    <name type="scientific">Xylaria curta</name>
    <dbReference type="NCBI Taxonomy" id="42375"/>
    <lineage>
        <taxon>Eukaryota</taxon>
        <taxon>Fungi</taxon>
        <taxon>Dikarya</taxon>
        <taxon>Ascomycota</taxon>
        <taxon>Pezizomycotina</taxon>
        <taxon>Sordariomycetes</taxon>
        <taxon>Xylariomycetidae</taxon>
        <taxon>Xylariales</taxon>
        <taxon>Xylariaceae</taxon>
        <taxon>Xylaria</taxon>
    </lineage>
</organism>
<evidence type="ECO:0000313" key="1">
    <source>
        <dbReference type="EMBL" id="KAJ2988951.1"/>
    </source>
</evidence>
<name>A0ACC1P9P0_9PEZI</name>
<keyword evidence="2" id="KW-1185">Reference proteome</keyword>
<evidence type="ECO:0000313" key="2">
    <source>
        <dbReference type="Proteomes" id="UP001143856"/>
    </source>
</evidence>
<gene>
    <name evidence="1" type="ORF">NUW58_g3715</name>
</gene>
<reference evidence="1" key="1">
    <citation type="submission" date="2022-10" db="EMBL/GenBank/DDBJ databases">
        <title>Genome Sequence of Xylaria curta.</title>
        <authorList>
            <person name="Buettner E."/>
        </authorList>
    </citation>
    <scope>NUCLEOTIDE SEQUENCE</scope>
    <source>
        <strain evidence="1">Babe10</strain>
    </source>
</reference>
<protein>
    <submittedName>
        <fullName evidence="1">Uncharacterized protein</fullName>
    </submittedName>
</protein>
<comment type="caution">
    <text evidence="1">The sequence shown here is derived from an EMBL/GenBank/DDBJ whole genome shotgun (WGS) entry which is preliminary data.</text>
</comment>
<dbReference type="Proteomes" id="UP001143856">
    <property type="component" value="Unassembled WGS sequence"/>
</dbReference>
<sequence length="1237" mass="134637">MPGTFQRQPMKVKMKIEEPATMEVAAPQQTTSPPMSPHRHQSALPEDLQSEPIARQALDSPATHSDKVSLPWRPFYLRRTVLLSFAILFILIIAAIETLRAISNKNNGIATSTSTLAFLWTYGPTAFLTAVAAMWARAEYQSKLIAPWIRLSRNRRSKHTIPASHTLLLDYVSQFSIFAIISSLRNGDFTVSITIAVSFLLKLLIVLSGGLISLQPTNITQDSYPMVLESKFVDSNVKLPKSGDLASYILAGLRSDTFTLPEGISSEYAFQSVRTDVSTDLSETRITVDGLKSSLQCDSVGLSPTAPDPDSIGPVLSTAFLSANISSTGCNVSYVNLEVAPTLGSSLFARSMIVGCDRSEGYEQQRLLIFFGNITRTYNTANSINIVASTQLLCVPSYSIDRVEVVHHGAKTKTIMPVKGAFSRKLHSIRASHIMEAQLFAGTLRGGGYYGDPLSSEFGGSLNISTVTVNADLYMAVVLGSSFPPSSQVVTLFDPAILQKAVEASYQQISAIVSKQALMEPAQESVLGLATFTENRLIVHPSVAQSMVGVLVACLLFSLAAVLIVPSDGFLPYSPSTLLCLVPLLLYSCDLLVLLRGSGASDDHHLAQGLEPFEFGSEISYDVVSNQARFRVNIKTENGDLKQKGNPFPQISSKIYHPIALHPTSRATICLVVVSLIATLELLLTRSTRENGLGDVNDNNDAYTRYAWTVVPALVFGLLSIIYSTVDSQIRALAPYMALSEYVSKDVFSRLELLDMTLPVAMYNEFKLRNPYALATTTALLFASLFTTLSASLFQEKQIPSSETYISLQANQSFHLVDSTRLAPLDAITPAISLILKSNLSFPRFTFNDLAFPQIVPIPTFPGYSHYFNESIVSISTVIPALRGRLDCHLHEAHVQNFTIRDSFRDPFDVIVDGNTCRFFINVNTTYIGRTYQPLRVDRSSRDLLYVWGRVDLSASAARQHIVAVGCNATVETVDVNATFIGTDLDFDFRNPPRPLNGTARRTSLDDAYQYALLSLGGLGYHKIAEIDMTPQDLDPFFAALVTSPWAIPISSLGEPSANTKVIDAIKFQHGIIQAQTLAQWLGPANETNSTLAEPIGPGDNDAQPRYNASAIDPMGRQRIVQDAVSTHVLVALLATTLVLSLVGWAGTPGTKVLPRSPTTIASTAVLLAGGNIFSKLPANAHSPEEILAALGGPKARFWMGWGNLPDEEGRRYGGENEAGVSQFGIFVVDEEETQST</sequence>
<proteinExistence type="predicted"/>